<dbReference type="STRING" id="1920490.GCA_001895925_04520"/>
<dbReference type="AlphaFoldDB" id="A0A2T1DFT5"/>
<feature type="domain" description="Phosphatidylglycerol lysyltransferase C-terminal" evidence="7">
    <location>
        <begin position="243"/>
        <end position="537"/>
    </location>
</feature>
<dbReference type="PANTHER" id="PTHR34697">
    <property type="entry name" value="PHOSPHATIDYLGLYCEROL LYSYLTRANSFERASE"/>
    <property type="match status" value="1"/>
</dbReference>
<keyword evidence="5 6" id="KW-0472">Membrane</keyword>
<gene>
    <name evidence="8" type="ORF">C7B65_12090</name>
</gene>
<keyword evidence="3 6" id="KW-0812">Transmembrane</keyword>
<evidence type="ECO:0000256" key="5">
    <source>
        <dbReference type="ARBA" id="ARBA00023136"/>
    </source>
</evidence>
<evidence type="ECO:0000256" key="6">
    <source>
        <dbReference type="SAM" id="Phobius"/>
    </source>
</evidence>
<evidence type="ECO:0000259" key="7">
    <source>
        <dbReference type="Pfam" id="PF09924"/>
    </source>
</evidence>
<evidence type="ECO:0000256" key="4">
    <source>
        <dbReference type="ARBA" id="ARBA00022989"/>
    </source>
</evidence>
<keyword evidence="9" id="KW-1185">Reference proteome</keyword>
<feature type="transmembrane region" description="Helical" evidence="6">
    <location>
        <begin position="14"/>
        <end position="36"/>
    </location>
</feature>
<dbReference type="GO" id="GO:0016755">
    <property type="term" value="F:aminoacyltransferase activity"/>
    <property type="evidence" value="ECO:0007669"/>
    <property type="project" value="TreeGrafter"/>
</dbReference>
<dbReference type="InterPro" id="IPR051211">
    <property type="entry name" value="PG_lysyltransferase"/>
</dbReference>
<protein>
    <submittedName>
        <fullName evidence="8">DUF2156 domain-containing protein</fullName>
    </submittedName>
</protein>
<sequence length="578" mass="65152">MQPLSIGLKYRTRIGLWTVSIWTGLVGLVNLLSAVSPSLPERVRWLMPVFPFPIRAGGHVFAALTGFLLLTLAANLLRRKHIAWLLTVTLLGISIASHLVKGLDYEESLLAIVPLIQLIVMRKTFTARSDRPSIYQGVRVLIGALLFTLAYGTAGFYVLDGRFTVNGEPANFGLFASIEQTLAIFFTEDNAGLEPTTRYSAFFINSIYMVGAATLVYALFMLLRPVLLRGDPATVGDRRRARDIIDQHGQTSLARLSLLKDKSYYFSPSGQSVIAYVAKGRAAIALGDPIGPPQDRVEAILTFSQFCDRNDWFPAFYETSTEQLDRYSKLGFQQIQIGEEAIVDLTTFTLKGKAAQNLRTALNRSAKAGYQFKLYESPIQPELFQQLKPVSDEWLKDKQGSEKQFSIGWFDEDYLQDCSIAVVCDANNQVVAFANLLSGYNRREVTIDLMRHRLDAEKGTMDFLFVSMFQHFKEAEYDSFNLSLSPLAGVGAKPGARRVEKALNYLFNHLNQFYNFKGLHQFKEKFQPRWEPRYLVFPSLTVLPDVILGLVRADSGDRLFEYLQLEYVKQALAAFLDR</sequence>
<keyword evidence="4 6" id="KW-1133">Transmembrane helix</keyword>
<dbReference type="Proteomes" id="UP000238634">
    <property type="component" value="Unassembled WGS sequence"/>
</dbReference>
<reference evidence="8 9" key="2">
    <citation type="submission" date="2018-03" db="EMBL/GenBank/DDBJ databases">
        <title>The ancient ancestry and fast evolution of plastids.</title>
        <authorList>
            <person name="Moore K.R."/>
            <person name="Magnabosco C."/>
            <person name="Momper L."/>
            <person name="Gold D.A."/>
            <person name="Bosak T."/>
            <person name="Fournier G.P."/>
        </authorList>
    </citation>
    <scope>NUCLEOTIDE SEQUENCE [LARGE SCALE GENOMIC DNA]</scope>
    <source>
        <strain evidence="8 9">ULC007</strain>
    </source>
</reference>
<dbReference type="InterPro" id="IPR024320">
    <property type="entry name" value="LPG_synthase_C"/>
</dbReference>
<evidence type="ECO:0000256" key="1">
    <source>
        <dbReference type="ARBA" id="ARBA00004651"/>
    </source>
</evidence>
<evidence type="ECO:0000313" key="9">
    <source>
        <dbReference type="Proteomes" id="UP000238634"/>
    </source>
</evidence>
<accession>A0A2T1DFT5</accession>
<dbReference type="SUPFAM" id="SSF55729">
    <property type="entry name" value="Acyl-CoA N-acyltransferases (Nat)"/>
    <property type="match status" value="1"/>
</dbReference>
<feature type="transmembrane region" description="Helical" evidence="6">
    <location>
        <begin position="84"/>
        <end position="103"/>
    </location>
</feature>
<feature type="transmembrane region" description="Helical" evidence="6">
    <location>
        <begin position="137"/>
        <end position="159"/>
    </location>
</feature>
<dbReference type="InterPro" id="IPR016181">
    <property type="entry name" value="Acyl_CoA_acyltransferase"/>
</dbReference>
<comment type="caution">
    <text evidence="8">The sequence shown here is derived from an EMBL/GenBank/DDBJ whole genome shotgun (WGS) entry which is preliminary data.</text>
</comment>
<dbReference type="PANTHER" id="PTHR34697:SF2">
    <property type="entry name" value="PHOSPHATIDYLGLYCEROL LYSYLTRANSFERASE"/>
    <property type="match status" value="1"/>
</dbReference>
<comment type="subcellular location">
    <subcellularLocation>
        <location evidence="1">Cell membrane</location>
        <topology evidence="1">Multi-pass membrane protein</topology>
    </subcellularLocation>
</comment>
<dbReference type="OrthoDB" id="145485at2"/>
<name>A0A2T1DFT5_9CYAN</name>
<evidence type="ECO:0000256" key="3">
    <source>
        <dbReference type="ARBA" id="ARBA00022692"/>
    </source>
</evidence>
<feature type="transmembrane region" description="Helical" evidence="6">
    <location>
        <begin position="202"/>
        <end position="223"/>
    </location>
</feature>
<evidence type="ECO:0000313" key="8">
    <source>
        <dbReference type="EMBL" id="PSB19359.1"/>
    </source>
</evidence>
<reference evidence="8 9" key="1">
    <citation type="submission" date="2018-02" db="EMBL/GenBank/DDBJ databases">
        <authorList>
            <person name="Cohen D.B."/>
            <person name="Kent A.D."/>
        </authorList>
    </citation>
    <scope>NUCLEOTIDE SEQUENCE [LARGE SCALE GENOMIC DNA]</scope>
    <source>
        <strain evidence="8 9">ULC007</strain>
    </source>
</reference>
<dbReference type="GO" id="GO:0055091">
    <property type="term" value="P:phospholipid homeostasis"/>
    <property type="evidence" value="ECO:0007669"/>
    <property type="project" value="TreeGrafter"/>
</dbReference>
<dbReference type="Pfam" id="PF09924">
    <property type="entry name" value="LPG_synthase_C"/>
    <property type="match status" value="1"/>
</dbReference>
<organism evidence="8 9">
    <name type="scientific">Phormidesmis priestleyi ULC007</name>
    <dbReference type="NCBI Taxonomy" id="1920490"/>
    <lineage>
        <taxon>Bacteria</taxon>
        <taxon>Bacillati</taxon>
        <taxon>Cyanobacteriota</taxon>
        <taxon>Cyanophyceae</taxon>
        <taxon>Leptolyngbyales</taxon>
        <taxon>Leptolyngbyaceae</taxon>
        <taxon>Phormidesmis</taxon>
    </lineage>
</organism>
<keyword evidence="2" id="KW-1003">Cell membrane</keyword>
<dbReference type="GO" id="GO:0005886">
    <property type="term" value="C:plasma membrane"/>
    <property type="evidence" value="ECO:0007669"/>
    <property type="project" value="UniProtKB-SubCell"/>
</dbReference>
<evidence type="ECO:0000256" key="2">
    <source>
        <dbReference type="ARBA" id="ARBA00022475"/>
    </source>
</evidence>
<proteinExistence type="predicted"/>
<dbReference type="EMBL" id="PVWG01000011">
    <property type="protein sequence ID" value="PSB19359.1"/>
    <property type="molecule type" value="Genomic_DNA"/>
</dbReference>
<feature type="transmembrane region" description="Helical" evidence="6">
    <location>
        <begin position="56"/>
        <end position="77"/>
    </location>
</feature>